<keyword evidence="8" id="KW-0560">Oxidoreductase</keyword>
<keyword evidence="6" id="KW-0053">Apoptosis</keyword>
<proteinExistence type="inferred from homology"/>
<keyword evidence="9" id="KW-0333">Golgi apparatus</keyword>
<keyword evidence="14" id="KW-1185">Reference proteome</keyword>
<evidence type="ECO:0000313" key="14">
    <source>
        <dbReference type="Proteomes" id="UP000735302"/>
    </source>
</evidence>
<dbReference type="PANTHER" id="PTHR24320">
    <property type="entry name" value="RETINOL DEHYDROGENASE"/>
    <property type="match status" value="1"/>
</dbReference>
<evidence type="ECO:0000256" key="1">
    <source>
        <dbReference type="ARBA" id="ARBA00004371"/>
    </source>
</evidence>
<evidence type="ECO:0000313" key="13">
    <source>
        <dbReference type="EMBL" id="GFN91847.1"/>
    </source>
</evidence>
<dbReference type="Gene3D" id="2.20.70.10">
    <property type="match status" value="2"/>
</dbReference>
<dbReference type="GO" id="GO:0005794">
    <property type="term" value="C:Golgi apparatus"/>
    <property type="evidence" value="ECO:0007669"/>
    <property type="project" value="UniProtKB-SubCell"/>
</dbReference>
<sequence length="410" mass="45680">MATQQTFDSDSEDEMPPGWEERVTTDGKVYYANHETKKTQWFHPVTGKKKAVKGELPYGWERNVTDDGTVFYVDHINQKTTYTDPRLAFAQEVKENPLDFRQKFDASSTALQVLMGRDLSGKYALITGANSGIGFETARSLALHGATVVMACRDLEAAECGRAAILAELAQAKVEVMHVDLASLKSVKALVDQYIQKGWPLHILILNAAVFGVGFSVTEDGLERTFQVNHLAHFYLTRLLVNVLMESAPARVVVVSSESHRMSTLTEHDLVVDRISPPKPGNFWHFDAYNNSKLCNVLFANELNCRLSPHGVVANSLHPGNMMSSGLPRHWWLYRLLFALVRPFTKSMQQGASTTVYCAVADELSNVGGLYFNNCCRCPPSKAASSKSMGTTLWSLSERLLDKREKQRVS</sequence>
<evidence type="ECO:0000256" key="2">
    <source>
        <dbReference type="ARBA" id="ARBA00004555"/>
    </source>
</evidence>
<dbReference type="GO" id="GO:0006915">
    <property type="term" value="P:apoptotic process"/>
    <property type="evidence" value="ECO:0007669"/>
    <property type="project" value="UniProtKB-KW"/>
</dbReference>
<dbReference type="AlphaFoldDB" id="A0AAV3ZAT1"/>
<gene>
    <name evidence="13" type="ORF">PoB_001835300</name>
</gene>
<dbReference type="GO" id="GO:0005764">
    <property type="term" value="C:lysosome"/>
    <property type="evidence" value="ECO:0007669"/>
    <property type="project" value="UniProtKB-SubCell"/>
</dbReference>
<evidence type="ECO:0000256" key="4">
    <source>
        <dbReference type="ARBA" id="ARBA00016094"/>
    </source>
</evidence>
<keyword evidence="7" id="KW-0521">NADP</keyword>
<feature type="domain" description="WW" evidence="12">
    <location>
        <begin position="54"/>
        <end position="87"/>
    </location>
</feature>
<feature type="domain" description="WW" evidence="12">
    <location>
        <begin position="13"/>
        <end position="46"/>
    </location>
</feature>
<accession>A0AAV3ZAT1</accession>
<evidence type="ECO:0000256" key="7">
    <source>
        <dbReference type="ARBA" id="ARBA00022857"/>
    </source>
</evidence>
<dbReference type="InterPro" id="IPR002347">
    <property type="entry name" value="SDR_fam"/>
</dbReference>
<dbReference type="PROSITE" id="PS01159">
    <property type="entry name" value="WW_DOMAIN_1"/>
    <property type="match status" value="2"/>
</dbReference>
<feature type="region of interest" description="Disordered" evidence="11">
    <location>
        <begin position="1"/>
        <end position="21"/>
    </location>
</feature>
<evidence type="ECO:0000256" key="5">
    <source>
        <dbReference type="ARBA" id="ARBA00022687"/>
    </source>
</evidence>
<organism evidence="13 14">
    <name type="scientific">Plakobranchus ocellatus</name>
    <dbReference type="NCBI Taxonomy" id="259542"/>
    <lineage>
        <taxon>Eukaryota</taxon>
        <taxon>Metazoa</taxon>
        <taxon>Spiralia</taxon>
        <taxon>Lophotrochozoa</taxon>
        <taxon>Mollusca</taxon>
        <taxon>Gastropoda</taxon>
        <taxon>Heterobranchia</taxon>
        <taxon>Euthyneura</taxon>
        <taxon>Panpulmonata</taxon>
        <taxon>Sacoglossa</taxon>
        <taxon>Placobranchoidea</taxon>
        <taxon>Plakobranchidae</taxon>
        <taxon>Plakobranchus</taxon>
    </lineage>
</organism>
<dbReference type="InterPro" id="IPR036020">
    <property type="entry name" value="WW_dom_sf"/>
</dbReference>
<reference evidence="13 14" key="1">
    <citation type="journal article" date="2021" name="Elife">
        <title>Chloroplast acquisition without the gene transfer in kleptoplastic sea slugs, Plakobranchus ocellatus.</title>
        <authorList>
            <person name="Maeda T."/>
            <person name="Takahashi S."/>
            <person name="Yoshida T."/>
            <person name="Shimamura S."/>
            <person name="Takaki Y."/>
            <person name="Nagai Y."/>
            <person name="Toyoda A."/>
            <person name="Suzuki Y."/>
            <person name="Arimoto A."/>
            <person name="Ishii H."/>
            <person name="Satoh N."/>
            <person name="Nishiyama T."/>
            <person name="Hasebe M."/>
            <person name="Maruyama T."/>
            <person name="Minagawa J."/>
            <person name="Obokata J."/>
            <person name="Shigenobu S."/>
        </authorList>
    </citation>
    <scope>NUCLEOTIDE SEQUENCE [LARGE SCALE GENOMIC DNA]</scope>
</reference>
<evidence type="ECO:0000256" key="9">
    <source>
        <dbReference type="ARBA" id="ARBA00023034"/>
    </source>
</evidence>
<name>A0AAV3ZAT1_9GAST</name>
<dbReference type="SMART" id="SM00456">
    <property type="entry name" value="WW"/>
    <property type="match status" value="2"/>
</dbReference>
<keyword evidence="10" id="KW-0458">Lysosome</keyword>
<dbReference type="Proteomes" id="UP000735302">
    <property type="component" value="Unassembled WGS sequence"/>
</dbReference>
<dbReference type="InterPro" id="IPR036291">
    <property type="entry name" value="NAD(P)-bd_dom_sf"/>
</dbReference>
<dbReference type="EMBL" id="BLXT01002183">
    <property type="protein sequence ID" value="GFN91847.1"/>
    <property type="molecule type" value="Genomic_DNA"/>
</dbReference>
<keyword evidence="5" id="KW-0879">Wnt signaling pathway</keyword>
<comment type="caution">
    <text evidence="13">The sequence shown here is derived from an EMBL/GenBank/DDBJ whole genome shotgun (WGS) entry which is preliminary data.</text>
</comment>
<evidence type="ECO:0000256" key="3">
    <source>
        <dbReference type="ARBA" id="ARBA00006484"/>
    </source>
</evidence>
<evidence type="ECO:0000256" key="6">
    <source>
        <dbReference type="ARBA" id="ARBA00022703"/>
    </source>
</evidence>
<dbReference type="Gene3D" id="3.40.50.720">
    <property type="entry name" value="NAD(P)-binding Rossmann-like Domain"/>
    <property type="match status" value="1"/>
</dbReference>
<dbReference type="FunFam" id="3.40.50.720:FF:000353">
    <property type="entry name" value="WW domain-containing oxidoreductase"/>
    <property type="match status" value="1"/>
</dbReference>
<evidence type="ECO:0000259" key="12">
    <source>
        <dbReference type="PROSITE" id="PS50020"/>
    </source>
</evidence>
<dbReference type="GO" id="GO:0016491">
    <property type="term" value="F:oxidoreductase activity"/>
    <property type="evidence" value="ECO:0007669"/>
    <property type="project" value="UniProtKB-KW"/>
</dbReference>
<dbReference type="PRINTS" id="PR00081">
    <property type="entry name" value="GDHRDH"/>
</dbReference>
<dbReference type="PANTHER" id="PTHR24320:SF282">
    <property type="entry name" value="WW DOMAIN-CONTAINING OXIDOREDUCTASE"/>
    <property type="match status" value="1"/>
</dbReference>
<dbReference type="InterPro" id="IPR001202">
    <property type="entry name" value="WW_dom"/>
</dbReference>
<dbReference type="Pfam" id="PF00397">
    <property type="entry name" value="WW"/>
    <property type="match status" value="2"/>
</dbReference>
<dbReference type="PROSITE" id="PS50020">
    <property type="entry name" value="WW_DOMAIN_2"/>
    <property type="match status" value="2"/>
</dbReference>
<evidence type="ECO:0000256" key="11">
    <source>
        <dbReference type="SAM" id="MobiDB-lite"/>
    </source>
</evidence>
<comment type="similarity">
    <text evidence="3">Belongs to the short-chain dehydrogenases/reductases (SDR) family.</text>
</comment>
<dbReference type="CDD" id="cd00201">
    <property type="entry name" value="WW"/>
    <property type="match status" value="2"/>
</dbReference>
<dbReference type="SUPFAM" id="SSF51045">
    <property type="entry name" value="WW domain"/>
    <property type="match status" value="2"/>
</dbReference>
<comment type="subcellular location">
    <subcellularLocation>
        <location evidence="2">Golgi apparatus</location>
    </subcellularLocation>
    <subcellularLocation>
        <location evidence="1">Lysosome</location>
    </subcellularLocation>
</comment>
<dbReference type="Pfam" id="PF00106">
    <property type="entry name" value="adh_short"/>
    <property type="match status" value="1"/>
</dbReference>
<protein>
    <recommendedName>
        <fullName evidence="4">WW domain-containing oxidoreductase</fullName>
    </recommendedName>
</protein>
<evidence type="ECO:0000256" key="8">
    <source>
        <dbReference type="ARBA" id="ARBA00023002"/>
    </source>
</evidence>
<dbReference type="GO" id="GO:0016055">
    <property type="term" value="P:Wnt signaling pathway"/>
    <property type="evidence" value="ECO:0007669"/>
    <property type="project" value="UniProtKB-KW"/>
</dbReference>
<evidence type="ECO:0000256" key="10">
    <source>
        <dbReference type="ARBA" id="ARBA00023228"/>
    </source>
</evidence>
<dbReference type="SUPFAM" id="SSF51735">
    <property type="entry name" value="NAD(P)-binding Rossmann-fold domains"/>
    <property type="match status" value="1"/>
</dbReference>